<dbReference type="InterPro" id="IPR023393">
    <property type="entry name" value="START-like_dom_sf"/>
</dbReference>
<comment type="caution">
    <text evidence="2">The sequence shown here is derived from an EMBL/GenBank/DDBJ whole genome shotgun (WGS) entry which is preliminary data.</text>
</comment>
<dbReference type="InterPro" id="IPR002913">
    <property type="entry name" value="START_lipid-bd_dom"/>
</dbReference>
<evidence type="ECO:0000313" key="2">
    <source>
        <dbReference type="EMBL" id="GAA5797413.1"/>
    </source>
</evidence>
<feature type="domain" description="START" evidence="1">
    <location>
        <begin position="10"/>
        <end position="186"/>
    </location>
</feature>
<dbReference type="Pfam" id="PF01852">
    <property type="entry name" value="START"/>
    <property type="match status" value="1"/>
</dbReference>
<dbReference type="Gene3D" id="3.30.530.20">
    <property type="match status" value="1"/>
</dbReference>
<reference evidence="2 3" key="1">
    <citation type="submission" date="2024-04" db="EMBL/GenBank/DDBJ databases">
        <title>genome sequences of Mucor flavus KT1a and Helicostylum pulchrum KT1b strains isolation_sourced from the surface of a dry-aged beef.</title>
        <authorList>
            <person name="Toyotome T."/>
            <person name="Hosono M."/>
            <person name="Torimaru M."/>
            <person name="Fukuda K."/>
            <person name="Mikami N."/>
        </authorList>
    </citation>
    <scope>NUCLEOTIDE SEQUENCE [LARGE SCALE GENOMIC DNA]</scope>
    <source>
        <strain evidence="2 3">KT1b</strain>
    </source>
</reference>
<protein>
    <recommendedName>
        <fullName evidence="1">START domain-containing protein</fullName>
    </recommendedName>
</protein>
<sequence>MTVTNPHTESSNKAMEYFKELASTEEGWNFTQEKGGVKLYNKVTDSSPVAIVRGDIHIEGHEFTAQQIASIALLPGCRKVWDEKFDTSEIKIMYSRLESLFWVKVKTPWPISARDMCATSLRQITEDECYVVMASVEDAAVPPVSGNVRANLIISGWKITKTDTGIDLIYITQVDLAGSIPTAFVKNVQQQVPLCAGLVVKYAEDFGYPPTSNTCTAEFKSEDFEHAEKTYVATLDGTGDAEWFICKKMYPASVKVAINGEATPEIVNNVVRVTGINGPVTVTITKA</sequence>
<dbReference type="PROSITE" id="PS50848">
    <property type="entry name" value="START"/>
    <property type="match status" value="1"/>
</dbReference>
<proteinExistence type="predicted"/>
<gene>
    <name evidence="2" type="ORF">HPULCUR_002797</name>
</gene>
<dbReference type="EMBL" id="BAABUJ010000008">
    <property type="protein sequence ID" value="GAA5797413.1"/>
    <property type="molecule type" value="Genomic_DNA"/>
</dbReference>
<name>A0ABP9XRL8_9FUNG</name>
<dbReference type="InterPro" id="IPR051213">
    <property type="entry name" value="START_lipid_transfer"/>
</dbReference>
<dbReference type="Proteomes" id="UP001476247">
    <property type="component" value="Unassembled WGS sequence"/>
</dbReference>
<keyword evidence="3" id="KW-1185">Reference proteome</keyword>
<dbReference type="PANTHER" id="PTHR19308">
    <property type="entry name" value="PHOSPHATIDYLCHOLINE TRANSFER PROTEIN"/>
    <property type="match status" value="1"/>
</dbReference>
<organism evidence="2 3">
    <name type="scientific">Helicostylum pulchrum</name>
    <dbReference type="NCBI Taxonomy" id="562976"/>
    <lineage>
        <taxon>Eukaryota</taxon>
        <taxon>Fungi</taxon>
        <taxon>Fungi incertae sedis</taxon>
        <taxon>Mucoromycota</taxon>
        <taxon>Mucoromycotina</taxon>
        <taxon>Mucoromycetes</taxon>
        <taxon>Mucorales</taxon>
        <taxon>Mucorineae</taxon>
        <taxon>Mucoraceae</taxon>
        <taxon>Helicostylum</taxon>
    </lineage>
</organism>
<dbReference type="SUPFAM" id="SSF55961">
    <property type="entry name" value="Bet v1-like"/>
    <property type="match status" value="1"/>
</dbReference>
<dbReference type="CDD" id="cd00177">
    <property type="entry name" value="START"/>
    <property type="match status" value="1"/>
</dbReference>
<accession>A0ABP9XRL8</accession>
<evidence type="ECO:0000313" key="3">
    <source>
        <dbReference type="Proteomes" id="UP001476247"/>
    </source>
</evidence>
<dbReference type="PANTHER" id="PTHR19308:SF14">
    <property type="entry name" value="START DOMAIN-CONTAINING PROTEIN"/>
    <property type="match status" value="1"/>
</dbReference>
<evidence type="ECO:0000259" key="1">
    <source>
        <dbReference type="PROSITE" id="PS50848"/>
    </source>
</evidence>